<dbReference type="Pfam" id="PF00172">
    <property type="entry name" value="Zn_clus"/>
    <property type="match status" value="1"/>
</dbReference>
<dbReference type="HOGENOM" id="CLU_007427_1_0_1"/>
<keyword evidence="1" id="KW-0479">Metal-binding</keyword>
<sequence>MSATGTQWLQFSAPRAKRKRAELACETCHSKKIRCDLQARTLHGGADCSNCISSGKACRVRIPKRDKLRQAPGNELLQPLTPPPGDGSGNRHAVNDAGNPSTENETDIEVPPSLNHASNAQVYQARPSFTSFGQPTIESPTERHAGRESVVSNNASQDWRASENGSVRHLVDTGYLQVYGPENDHDARSQAVSARKQPDFLGVSQPDLQQSFAETYSKYCYPWCPVLDRATLFSDLARSPLLDNALALVGSHIQPPMIPHAGPASYYDCARRRFYDDEEPDLLTSLIAVSLFYWWSPRPPSVVHRHSSWWWTSVVIKHAQQAGWHRESERRSSNEVRLRRRIWWTAFARERLTAICQGKPCVIDVEDCNIAEPTLDDFPELEDKTDAEIFIHWVRLCAIIGRVAKYLSRSSNGSPASFPSHLARELIDWIRSLPPHLQLPIGMGHTTNFNRHVHQLHLPYLTIIIVLYLKRNSSQPIPQALPPAIMAATCLARILKDILIRSGTRGLMGITCWYCGMGFIPLLQAARTEHLRPGADADIDILTLAVKELKKMWATANVFEQGFARLRESFRAQAPIESSGQPNSLPSEGEEDLLHGGIDWIDYFPFVTTQTSPVVGKLLAQKSMDLFLFPDLDDSSMLHFQDLFEGLDSWTDPKLFM</sequence>
<proteinExistence type="predicted"/>
<dbReference type="EMBL" id="KN847497">
    <property type="protein sequence ID" value="KIW12825.1"/>
    <property type="molecule type" value="Genomic_DNA"/>
</dbReference>
<dbReference type="SMART" id="SM00906">
    <property type="entry name" value="Fungal_trans"/>
    <property type="match status" value="1"/>
</dbReference>
<dbReference type="GO" id="GO:0003677">
    <property type="term" value="F:DNA binding"/>
    <property type="evidence" value="ECO:0007669"/>
    <property type="project" value="UniProtKB-KW"/>
</dbReference>
<feature type="compositionally biased region" description="Polar residues" evidence="7">
    <location>
        <begin position="150"/>
        <end position="163"/>
    </location>
</feature>
<accession>A0A0D2B2I6</accession>
<organism evidence="9 10">
    <name type="scientific">Exophiala spinifera</name>
    <dbReference type="NCBI Taxonomy" id="91928"/>
    <lineage>
        <taxon>Eukaryota</taxon>
        <taxon>Fungi</taxon>
        <taxon>Dikarya</taxon>
        <taxon>Ascomycota</taxon>
        <taxon>Pezizomycotina</taxon>
        <taxon>Eurotiomycetes</taxon>
        <taxon>Chaetothyriomycetidae</taxon>
        <taxon>Chaetothyriales</taxon>
        <taxon>Herpotrichiellaceae</taxon>
        <taxon>Exophiala</taxon>
    </lineage>
</organism>
<feature type="region of interest" description="Disordered" evidence="7">
    <location>
        <begin position="130"/>
        <end position="163"/>
    </location>
</feature>
<evidence type="ECO:0000256" key="4">
    <source>
        <dbReference type="ARBA" id="ARBA00023125"/>
    </source>
</evidence>
<keyword evidence="10" id="KW-1185">Reference proteome</keyword>
<evidence type="ECO:0000313" key="10">
    <source>
        <dbReference type="Proteomes" id="UP000053328"/>
    </source>
</evidence>
<dbReference type="GeneID" id="27335095"/>
<dbReference type="InterPro" id="IPR052073">
    <property type="entry name" value="Amide_Lactam_Regulators"/>
</dbReference>
<feature type="domain" description="Zn(2)-C6 fungal-type" evidence="8">
    <location>
        <begin position="24"/>
        <end position="60"/>
    </location>
</feature>
<dbReference type="VEuPathDB" id="FungiDB:PV08_08012"/>
<dbReference type="Proteomes" id="UP000053328">
    <property type="component" value="Unassembled WGS sequence"/>
</dbReference>
<dbReference type="Gene3D" id="4.10.240.10">
    <property type="entry name" value="Zn(2)-C6 fungal-type DNA-binding domain"/>
    <property type="match status" value="1"/>
</dbReference>
<keyword evidence="4" id="KW-0238">DNA-binding</keyword>
<dbReference type="Pfam" id="PF04082">
    <property type="entry name" value="Fungal_trans"/>
    <property type="match status" value="1"/>
</dbReference>
<keyword evidence="2" id="KW-0862">Zinc</keyword>
<evidence type="ECO:0000256" key="2">
    <source>
        <dbReference type="ARBA" id="ARBA00022833"/>
    </source>
</evidence>
<evidence type="ECO:0000256" key="3">
    <source>
        <dbReference type="ARBA" id="ARBA00023015"/>
    </source>
</evidence>
<keyword evidence="6" id="KW-0539">Nucleus</keyword>
<dbReference type="PROSITE" id="PS50048">
    <property type="entry name" value="ZN2_CY6_FUNGAL_2"/>
    <property type="match status" value="1"/>
</dbReference>
<evidence type="ECO:0000313" key="9">
    <source>
        <dbReference type="EMBL" id="KIW12825.1"/>
    </source>
</evidence>
<feature type="compositionally biased region" description="Polar residues" evidence="7">
    <location>
        <begin position="130"/>
        <end position="139"/>
    </location>
</feature>
<dbReference type="PROSITE" id="PS00463">
    <property type="entry name" value="ZN2_CY6_FUNGAL_1"/>
    <property type="match status" value="1"/>
</dbReference>
<name>A0A0D2B2I6_9EURO</name>
<dbReference type="OrthoDB" id="39175at2759"/>
<protein>
    <recommendedName>
        <fullName evidence="8">Zn(2)-C6 fungal-type domain-containing protein</fullName>
    </recommendedName>
</protein>
<dbReference type="PANTHER" id="PTHR47171">
    <property type="entry name" value="FARA-RELATED"/>
    <property type="match status" value="1"/>
</dbReference>
<gene>
    <name evidence="9" type="ORF">PV08_08012</name>
</gene>
<dbReference type="CDD" id="cd00067">
    <property type="entry name" value="GAL4"/>
    <property type="match status" value="1"/>
</dbReference>
<dbReference type="GO" id="GO:0008270">
    <property type="term" value="F:zinc ion binding"/>
    <property type="evidence" value="ECO:0007669"/>
    <property type="project" value="InterPro"/>
</dbReference>
<dbReference type="SUPFAM" id="SSF57701">
    <property type="entry name" value="Zn2/Cys6 DNA-binding domain"/>
    <property type="match status" value="1"/>
</dbReference>
<dbReference type="CDD" id="cd12148">
    <property type="entry name" value="fungal_TF_MHR"/>
    <property type="match status" value="1"/>
</dbReference>
<dbReference type="AlphaFoldDB" id="A0A0D2B2I6"/>
<dbReference type="STRING" id="91928.A0A0D2B2I6"/>
<keyword evidence="5" id="KW-0804">Transcription</keyword>
<dbReference type="RefSeq" id="XP_016233041.1">
    <property type="nucleotide sequence ID" value="XM_016382338.1"/>
</dbReference>
<dbReference type="GO" id="GO:0006351">
    <property type="term" value="P:DNA-templated transcription"/>
    <property type="evidence" value="ECO:0007669"/>
    <property type="project" value="InterPro"/>
</dbReference>
<keyword evidence="3" id="KW-0805">Transcription regulation</keyword>
<dbReference type="InterPro" id="IPR007219">
    <property type="entry name" value="XnlR_reg_dom"/>
</dbReference>
<evidence type="ECO:0000256" key="7">
    <source>
        <dbReference type="SAM" id="MobiDB-lite"/>
    </source>
</evidence>
<reference evidence="9 10" key="1">
    <citation type="submission" date="2015-01" db="EMBL/GenBank/DDBJ databases">
        <title>The Genome Sequence of Exophiala spinifera CBS89968.</title>
        <authorList>
            <consortium name="The Broad Institute Genomics Platform"/>
            <person name="Cuomo C."/>
            <person name="de Hoog S."/>
            <person name="Gorbushina A."/>
            <person name="Stielow B."/>
            <person name="Teixiera M."/>
            <person name="Abouelleil A."/>
            <person name="Chapman S.B."/>
            <person name="Priest M."/>
            <person name="Young S.K."/>
            <person name="Wortman J."/>
            <person name="Nusbaum C."/>
            <person name="Birren B."/>
        </authorList>
    </citation>
    <scope>NUCLEOTIDE SEQUENCE [LARGE SCALE GENOMIC DNA]</scope>
    <source>
        <strain evidence="9 10">CBS 89968</strain>
    </source>
</reference>
<evidence type="ECO:0000259" key="8">
    <source>
        <dbReference type="PROSITE" id="PS50048"/>
    </source>
</evidence>
<evidence type="ECO:0000256" key="1">
    <source>
        <dbReference type="ARBA" id="ARBA00022723"/>
    </source>
</evidence>
<evidence type="ECO:0000256" key="6">
    <source>
        <dbReference type="ARBA" id="ARBA00023242"/>
    </source>
</evidence>
<dbReference type="PANTHER" id="PTHR47171:SF5">
    <property type="entry name" value="ZN(II)2CYS6 TRANSCRIPTION FACTOR (EUROFUNG)"/>
    <property type="match status" value="1"/>
</dbReference>
<dbReference type="SMART" id="SM00066">
    <property type="entry name" value="GAL4"/>
    <property type="match status" value="1"/>
</dbReference>
<dbReference type="GO" id="GO:0000981">
    <property type="term" value="F:DNA-binding transcription factor activity, RNA polymerase II-specific"/>
    <property type="evidence" value="ECO:0007669"/>
    <property type="project" value="InterPro"/>
</dbReference>
<feature type="region of interest" description="Disordered" evidence="7">
    <location>
        <begin position="69"/>
        <end position="113"/>
    </location>
</feature>
<evidence type="ECO:0000256" key="5">
    <source>
        <dbReference type="ARBA" id="ARBA00023163"/>
    </source>
</evidence>
<dbReference type="InterPro" id="IPR036864">
    <property type="entry name" value="Zn2-C6_fun-type_DNA-bd_sf"/>
</dbReference>
<dbReference type="InterPro" id="IPR001138">
    <property type="entry name" value="Zn2Cys6_DnaBD"/>
</dbReference>